<evidence type="ECO:0000259" key="2">
    <source>
        <dbReference type="Pfam" id="PF04909"/>
    </source>
</evidence>
<dbReference type="STRING" id="443610.VE25_08925"/>
<evidence type="ECO:0000313" key="3">
    <source>
        <dbReference type="EMBL" id="KKB12165.1"/>
    </source>
</evidence>
<dbReference type="EMBL" id="JZEX01000088">
    <property type="protein sequence ID" value="KKB12165.1"/>
    <property type="molecule type" value="Genomic_DNA"/>
</dbReference>
<proteinExistence type="inferred from homology"/>
<dbReference type="InterPro" id="IPR006680">
    <property type="entry name" value="Amidohydro-rel"/>
</dbReference>
<dbReference type="GO" id="GO:0016787">
    <property type="term" value="F:hydrolase activity"/>
    <property type="evidence" value="ECO:0007669"/>
    <property type="project" value="InterPro"/>
</dbReference>
<dbReference type="OrthoDB" id="9787654at2"/>
<dbReference type="Pfam" id="PF04909">
    <property type="entry name" value="Amidohydro_2"/>
    <property type="match status" value="1"/>
</dbReference>
<dbReference type="InterPro" id="IPR032466">
    <property type="entry name" value="Metal_Hydrolase"/>
</dbReference>
<feature type="domain" description="Amidohydrolase-related" evidence="2">
    <location>
        <begin position="5"/>
        <end position="294"/>
    </location>
</feature>
<dbReference type="AlphaFoldDB" id="A0A0F5FUD2"/>
<comment type="similarity">
    <text evidence="1">Belongs to the metallo-dependent hydrolases superfamily.</text>
</comment>
<dbReference type="PANTHER" id="PTHR43569">
    <property type="entry name" value="AMIDOHYDROLASE"/>
    <property type="match status" value="1"/>
</dbReference>
<name>A0A0F5FUD2_9HYPH</name>
<evidence type="ECO:0000256" key="1">
    <source>
        <dbReference type="ARBA" id="ARBA00038310"/>
    </source>
</evidence>
<reference evidence="3 4" key="1">
    <citation type="submission" date="2015-03" db="EMBL/GenBank/DDBJ databases">
        <authorList>
            <person name="Hassan Y.I."/>
            <person name="Lepp D."/>
            <person name="Li X.-Z."/>
            <person name="Zhou T."/>
        </authorList>
    </citation>
    <scope>NUCLEOTIDE SEQUENCE [LARGE SCALE GENOMIC DNA]</scope>
    <source>
        <strain evidence="3 4">BD-c194</strain>
    </source>
</reference>
<evidence type="ECO:0000313" key="4">
    <source>
        <dbReference type="Proteomes" id="UP000033632"/>
    </source>
</evidence>
<accession>A0A0F5FUD2</accession>
<dbReference type="Gene3D" id="3.20.20.140">
    <property type="entry name" value="Metal-dependent hydrolases"/>
    <property type="match status" value="1"/>
</dbReference>
<keyword evidence="4" id="KW-1185">Reference proteome</keyword>
<dbReference type="InterPro" id="IPR052350">
    <property type="entry name" value="Metallo-dep_Lactonases"/>
</dbReference>
<dbReference type="SUPFAM" id="SSF51556">
    <property type="entry name" value="Metallo-dependent hydrolases"/>
    <property type="match status" value="1"/>
</dbReference>
<organism evidence="3 4">
    <name type="scientific">Devosia geojensis</name>
    <dbReference type="NCBI Taxonomy" id="443610"/>
    <lineage>
        <taxon>Bacteria</taxon>
        <taxon>Pseudomonadati</taxon>
        <taxon>Pseudomonadota</taxon>
        <taxon>Alphaproteobacteria</taxon>
        <taxon>Hyphomicrobiales</taxon>
        <taxon>Devosiaceae</taxon>
        <taxon>Devosia</taxon>
    </lineage>
</organism>
<protein>
    <submittedName>
        <fullName evidence="3">Thioesterase</fullName>
    </submittedName>
</protein>
<dbReference type="RefSeq" id="WP_046108256.1">
    <property type="nucleotide sequence ID" value="NZ_JZEX01000088.1"/>
</dbReference>
<gene>
    <name evidence="3" type="ORF">VE25_08925</name>
</gene>
<dbReference type="Proteomes" id="UP000033632">
    <property type="component" value="Unassembled WGS sequence"/>
</dbReference>
<comment type="caution">
    <text evidence="3">The sequence shown here is derived from an EMBL/GenBank/DDBJ whole genome shotgun (WGS) entry which is preliminary data.</text>
</comment>
<sequence>MRILDAHQHFWDLSANYLPWLADKPVSFRYGNYEAIKRDYLPDDLRADAEGFELVGSVFIETEWDPADPLGEVAWVERLRQREGLPNVMVAQAWLDRDDAPEVLAAHGQASFVRGIRHKPAAASSPDAVERGASGSMGDPNWRRGYGLLARNGLSFDLQTPWWHLAEAADLAQACPETQIILNHTGLPADRSLEGLAGWREAMRLLADNSNAAVKISGLGQRGKPWTADSNRGIVRDTIEIFGIGRCMFASNFPVDSLVGSYHTIFSGFAEIVADLPVEERDQLFWQNAARIYRVEMEGVA</sequence>
<dbReference type="PANTHER" id="PTHR43569:SF1">
    <property type="entry name" value="BLL3371 PROTEIN"/>
    <property type="match status" value="1"/>
</dbReference>
<dbReference type="PATRIC" id="fig|443610.3.peg.4363"/>